<dbReference type="OrthoDB" id="2350333at2759"/>
<organism evidence="2 3">
    <name type="scientific">Paraglomus occultum</name>
    <dbReference type="NCBI Taxonomy" id="144539"/>
    <lineage>
        <taxon>Eukaryota</taxon>
        <taxon>Fungi</taxon>
        <taxon>Fungi incertae sedis</taxon>
        <taxon>Mucoromycota</taxon>
        <taxon>Glomeromycotina</taxon>
        <taxon>Glomeromycetes</taxon>
        <taxon>Paraglomerales</taxon>
        <taxon>Paraglomeraceae</taxon>
        <taxon>Paraglomus</taxon>
    </lineage>
</organism>
<evidence type="ECO:0000313" key="2">
    <source>
        <dbReference type="EMBL" id="CAG8634277.1"/>
    </source>
</evidence>
<proteinExistence type="predicted"/>
<dbReference type="AlphaFoldDB" id="A0A9N9DCS9"/>
<dbReference type="EMBL" id="CAJVPJ010003071">
    <property type="protein sequence ID" value="CAG8634277.1"/>
    <property type="molecule type" value="Genomic_DNA"/>
</dbReference>
<feature type="non-terminal residue" evidence="2">
    <location>
        <position position="552"/>
    </location>
</feature>
<comment type="caution">
    <text evidence="2">The sequence shown here is derived from an EMBL/GenBank/DDBJ whole genome shotgun (WGS) entry which is preliminary data.</text>
</comment>
<name>A0A9N9DCS9_9GLOM</name>
<dbReference type="Proteomes" id="UP000789572">
    <property type="component" value="Unassembled WGS sequence"/>
</dbReference>
<feature type="region of interest" description="Disordered" evidence="1">
    <location>
        <begin position="518"/>
        <end position="552"/>
    </location>
</feature>
<accession>A0A9N9DCS9</accession>
<protein>
    <submittedName>
        <fullName evidence="2">3700_t:CDS:1</fullName>
    </submittedName>
</protein>
<gene>
    <name evidence="2" type="ORF">POCULU_LOCUS9066</name>
</gene>
<keyword evidence="3" id="KW-1185">Reference proteome</keyword>
<evidence type="ECO:0000313" key="3">
    <source>
        <dbReference type="Proteomes" id="UP000789572"/>
    </source>
</evidence>
<sequence length="552" mass="63621">MKLKRQCCEALRYPGYWARMEVPSLESFLRFRQGFNQKPMLDRITEHHSYERELKTIKTYYPTGRVSELVSKALTSLPSEIKSLATQAFWNQQAQLQTLNEKLRVEKLRGATLLLERGNDYLEKSAVATQEIQLQTVQSLISAGAEGDHDDGQEEVPSFPLNSLQQEVHFDYEAQESVDENEISFGEKITACDDENYPSSDDVDWEGVQKRVENYRNSIAVDKRLYNPLYYYVIDHSRQHIPTNNVLDTDFQKISNQANIAFDVESWALSEDEGRFVDRLVTSDDVDNVPLQEGNDIHIKNLVRTLKVNHARNREFLSETHHAIRNLLPFVDATMDRRGSKLYRVDWGEQTLYASAERRNKMRDPQLSSLVGVKPDCKMVCTTASWRVEIGVGEVSGGLPECCHAKLWHDKVKLALELRDMCVSIQNRLGRIVPVFGWQLQGFHLKVYGMTLHQGFFHLKLLHEIDLPSGEDDLYLVEDGIRVFRAFNSKMEDTVKRIRGILKEKTNATRKRKTNTLDASMQRPITPPPLNQPPIVLTPAQKQRKRMEDEND</sequence>
<evidence type="ECO:0000256" key="1">
    <source>
        <dbReference type="SAM" id="MobiDB-lite"/>
    </source>
</evidence>
<reference evidence="2" key="1">
    <citation type="submission" date="2021-06" db="EMBL/GenBank/DDBJ databases">
        <authorList>
            <person name="Kallberg Y."/>
            <person name="Tangrot J."/>
            <person name="Rosling A."/>
        </authorList>
    </citation>
    <scope>NUCLEOTIDE SEQUENCE</scope>
    <source>
        <strain evidence="2">IA702</strain>
    </source>
</reference>